<comment type="caution">
    <text evidence="6">The sequence shown here is derived from an EMBL/GenBank/DDBJ whole genome shotgun (WGS) entry which is preliminary data.</text>
</comment>
<sequence>MDTRPANLFSEETGFLSLQGLRKTFGDHTAVESLNLEIQQGEFISLLGPSGCGKTTTLHMIAGFIQPNAGRITLDGRQLEHVPSHQRGAAMVFQNYALFPHMSVFDNIAFGLRMAKVSKSDIATRVGRILELVRLDGLAKRYPRELSGGQQQRVALARALVLEPRLLLLDEPLSNLDAKLRQELRRDFVEIHRLTGMTTILVTHDLDEAFSTSDRVAILGHGRLQQFATPREIFTQPATRFVAAFVGHTNVLTGPVTPIGNGQYQLAAAMTEAAPPAALQVPAPLNAHSDHRSYAIPSHSLRLSVEGATDAAGINSVPAELLNLEYLGSTVQFTIRCLGQELRGEQAAGPWMDALQGNAPLFAQWAVADTIALPKE</sequence>
<dbReference type="Proteomes" id="UP000308917">
    <property type="component" value="Unassembled WGS sequence"/>
</dbReference>
<reference evidence="6 7" key="1">
    <citation type="journal article" date="2015" name="Antonie Van Leeuwenhoek">
        <title>Lampropedia puyangensis sp. nov., isolated from symptomatic bark of Populus ? euramericana canker and emended description of Lampropedia hyalina (Ehrenberg 1832) Lee et al. 2004.</title>
        <authorList>
            <person name="Li Y."/>
            <person name="Wang T."/>
            <person name="Piao C.G."/>
            <person name="Wang L.F."/>
            <person name="Tian G.Z."/>
            <person name="Zhu T.H."/>
            <person name="Guo M.W."/>
        </authorList>
    </citation>
    <scope>NUCLEOTIDE SEQUENCE [LARGE SCALE GENOMIC DNA]</scope>
    <source>
        <strain evidence="6 7">2-bin</strain>
    </source>
</reference>
<dbReference type="SUPFAM" id="SSF52540">
    <property type="entry name" value="P-loop containing nucleoside triphosphate hydrolases"/>
    <property type="match status" value="1"/>
</dbReference>
<dbReference type="EMBL" id="STFG01000001">
    <property type="protein sequence ID" value="THU05552.1"/>
    <property type="molecule type" value="Genomic_DNA"/>
</dbReference>
<dbReference type="Gene3D" id="3.40.50.300">
    <property type="entry name" value="P-loop containing nucleotide triphosphate hydrolases"/>
    <property type="match status" value="1"/>
</dbReference>
<evidence type="ECO:0000313" key="7">
    <source>
        <dbReference type="Proteomes" id="UP000308917"/>
    </source>
</evidence>
<dbReference type="InterPro" id="IPR003593">
    <property type="entry name" value="AAA+_ATPase"/>
</dbReference>
<dbReference type="InterPro" id="IPR008995">
    <property type="entry name" value="Mo/tungstate-bd_C_term_dom"/>
</dbReference>
<dbReference type="GO" id="GO:0015697">
    <property type="term" value="P:quaternary ammonium group transport"/>
    <property type="evidence" value="ECO:0007669"/>
    <property type="project" value="UniProtKB-ARBA"/>
</dbReference>
<keyword evidence="2" id="KW-0472">Membrane</keyword>
<evidence type="ECO:0000256" key="3">
    <source>
        <dbReference type="ARBA" id="ARBA00022741"/>
    </source>
</evidence>
<keyword evidence="3" id="KW-0547">Nucleotide-binding</keyword>
<protein>
    <submittedName>
        <fullName evidence="6">ABC transporter ATP-binding protein</fullName>
    </submittedName>
</protein>
<keyword evidence="4 6" id="KW-0067">ATP-binding</keyword>
<evidence type="ECO:0000259" key="5">
    <source>
        <dbReference type="PROSITE" id="PS50893"/>
    </source>
</evidence>
<dbReference type="PANTHER" id="PTHR42781">
    <property type="entry name" value="SPERMIDINE/PUTRESCINE IMPORT ATP-BINDING PROTEIN POTA"/>
    <property type="match status" value="1"/>
</dbReference>
<dbReference type="Gene3D" id="2.40.50.100">
    <property type="match status" value="1"/>
</dbReference>
<dbReference type="PROSITE" id="PS50893">
    <property type="entry name" value="ABC_TRANSPORTER_2"/>
    <property type="match status" value="1"/>
</dbReference>
<dbReference type="AlphaFoldDB" id="A0A4S8FJ02"/>
<evidence type="ECO:0000256" key="2">
    <source>
        <dbReference type="ARBA" id="ARBA00022475"/>
    </source>
</evidence>
<dbReference type="InterPro" id="IPR027417">
    <property type="entry name" value="P-loop_NTPase"/>
</dbReference>
<accession>A0A4S8FJ02</accession>
<dbReference type="SMART" id="SM00382">
    <property type="entry name" value="AAA"/>
    <property type="match status" value="1"/>
</dbReference>
<dbReference type="PANTHER" id="PTHR42781:SF4">
    <property type="entry name" value="SPERMIDINE_PUTRESCINE IMPORT ATP-BINDING PROTEIN POTA"/>
    <property type="match status" value="1"/>
</dbReference>
<dbReference type="GO" id="GO:0005524">
    <property type="term" value="F:ATP binding"/>
    <property type="evidence" value="ECO:0007669"/>
    <property type="project" value="UniProtKB-KW"/>
</dbReference>
<dbReference type="OrthoDB" id="5298774at2"/>
<keyword evidence="1" id="KW-0813">Transport</keyword>
<feature type="domain" description="ABC transporter" evidence="5">
    <location>
        <begin position="16"/>
        <end position="246"/>
    </location>
</feature>
<dbReference type="Pfam" id="PF00005">
    <property type="entry name" value="ABC_tran"/>
    <property type="match status" value="1"/>
</dbReference>
<proteinExistence type="predicted"/>
<name>A0A4S8FJ02_9BURK</name>
<keyword evidence="7" id="KW-1185">Reference proteome</keyword>
<dbReference type="PROSITE" id="PS00211">
    <property type="entry name" value="ABC_TRANSPORTER_1"/>
    <property type="match status" value="1"/>
</dbReference>
<dbReference type="FunFam" id="3.40.50.300:FF:000425">
    <property type="entry name" value="Probable ABC transporter, ATP-binding subunit"/>
    <property type="match status" value="1"/>
</dbReference>
<gene>
    <name evidence="6" type="ORF">E9531_02615</name>
</gene>
<dbReference type="InterPro" id="IPR050093">
    <property type="entry name" value="ABC_SmlMolc_Importer"/>
</dbReference>
<evidence type="ECO:0000256" key="4">
    <source>
        <dbReference type="ARBA" id="ARBA00022840"/>
    </source>
</evidence>
<evidence type="ECO:0000256" key="1">
    <source>
        <dbReference type="ARBA" id="ARBA00022448"/>
    </source>
</evidence>
<organism evidence="6 7">
    <name type="scientific">Lampropedia puyangensis</name>
    <dbReference type="NCBI Taxonomy" id="1330072"/>
    <lineage>
        <taxon>Bacteria</taxon>
        <taxon>Pseudomonadati</taxon>
        <taxon>Pseudomonadota</taxon>
        <taxon>Betaproteobacteria</taxon>
        <taxon>Burkholderiales</taxon>
        <taxon>Comamonadaceae</taxon>
        <taxon>Lampropedia</taxon>
    </lineage>
</organism>
<keyword evidence="2" id="KW-1003">Cell membrane</keyword>
<dbReference type="GO" id="GO:0016887">
    <property type="term" value="F:ATP hydrolysis activity"/>
    <property type="evidence" value="ECO:0007669"/>
    <property type="project" value="InterPro"/>
</dbReference>
<dbReference type="InterPro" id="IPR017871">
    <property type="entry name" value="ABC_transporter-like_CS"/>
</dbReference>
<dbReference type="InterPro" id="IPR003439">
    <property type="entry name" value="ABC_transporter-like_ATP-bd"/>
</dbReference>
<evidence type="ECO:0000313" key="6">
    <source>
        <dbReference type="EMBL" id="THU05552.1"/>
    </source>
</evidence>
<dbReference type="SUPFAM" id="SSF50331">
    <property type="entry name" value="MOP-like"/>
    <property type="match status" value="1"/>
</dbReference>